<comment type="caution">
    <text evidence="2">The sequence shown here is derived from an EMBL/GenBank/DDBJ whole genome shotgun (WGS) entry which is preliminary data.</text>
</comment>
<feature type="signal peptide" evidence="1">
    <location>
        <begin position="1"/>
        <end position="18"/>
    </location>
</feature>
<keyword evidence="1" id="KW-0732">Signal</keyword>
<proteinExistence type="predicted"/>
<dbReference type="OrthoDB" id="10063670at2759"/>
<evidence type="ECO:0000313" key="3">
    <source>
        <dbReference type="Proteomes" id="UP000298493"/>
    </source>
</evidence>
<dbReference type="EMBL" id="SNSC02000013">
    <property type="protein sequence ID" value="TID18869.1"/>
    <property type="molecule type" value="Genomic_DNA"/>
</dbReference>
<feature type="chain" id="PRO_5021262473" evidence="1">
    <location>
        <begin position="19"/>
        <end position="159"/>
    </location>
</feature>
<name>A0A4Z1P9E3_9PEZI</name>
<dbReference type="AlphaFoldDB" id="A0A4Z1P9E3"/>
<protein>
    <submittedName>
        <fullName evidence="2">Putative zygote-specific protein</fullName>
    </submittedName>
</protein>
<keyword evidence="3" id="KW-1185">Reference proteome</keyword>
<dbReference type="Proteomes" id="UP000298493">
    <property type="component" value="Unassembled WGS sequence"/>
</dbReference>
<accession>A0A4Z1P9E3</accession>
<evidence type="ECO:0000256" key="1">
    <source>
        <dbReference type="SAM" id="SignalP"/>
    </source>
</evidence>
<reference evidence="2 3" key="1">
    <citation type="submission" date="2019-04" db="EMBL/GenBank/DDBJ databases">
        <title>High contiguity whole genome sequence and gene annotation resource for two Venturia nashicola isolates.</title>
        <authorList>
            <person name="Prokchorchik M."/>
            <person name="Won K."/>
            <person name="Lee Y."/>
            <person name="Choi E.D."/>
            <person name="Segonzac C."/>
            <person name="Sohn K.H."/>
        </authorList>
    </citation>
    <scope>NUCLEOTIDE SEQUENCE [LARGE SCALE GENOMIC DNA]</scope>
    <source>
        <strain evidence="2 3">PRI2</strain>
    </source>
</reference>
<dbReference type="PANTHER" id="PTHR37475">
    <property type="entry name" value="ZYGOTE-SPECIFIC CLASS V COPY B GENE PROTEIN"/>
    <property type="match status" value="1"/>
</dbReference>
<dbReference type="PANTHER" id="PTHR37475:SF1">
    <property type="entry name" value="ZYGOTE-SPECIFIC PROTEIN"/>
    <property type="match status" value="1"/>
</dbReference>
<gene>
    <name evidence="2" type="ORF">E6O75_ATG05990</name>
</gene>
<evidence type="ECO:0000313" key="2">
    <source>
        <dbReference type="EMBL" id="TID18869.1"/>
    </source>
</evidence>
<organism evidence="2 3">
    <name type="scientific">Venturia nashicola</name>
    <dbReference type="NCBI Taxonomy" id="86259"/>
    <lineage>
        <taxon>Eukaryota</taxon>
        <taxon>Fungi</taxon>
        <taxon>Dikarya</taxon>
        <taxon>Ascomycota</taxon>
        <taxon>Pezizomycotina</taxon>
        <taxon>Dothideomycetes</taxon>
        <taxon>Pleosporomycetidae</taxon>
        <taxon>Venturiales</taxon>
        <taxon>Venturiaceae</taxon>
        <taxon>Venturia</taxon>
    </lineage>
</organism>
<sequence>MRLFSLFTAAALTATASAGPLGYGICQAGCASVVMACYTAGGATWGATLGATAPVTIVACNTAYGTCQKLTMRLSTVLVLFTAMNAVSANIILDALVTLGSIAPGLSLKADTTKAFAHGACQLYCKACGPPTGKRFIMYSKPPVCSECPCPGQLQLCQC</sequence>
<dbReference type="STRING" id="86259.A0A4Z1P9E3"/>